<dbReference type="RefSeq" id="WP_015347153.1">
    <property type="nucleotide sequence ID" value="NC_020126.1"/>
</dbReference>
<reference evidence="1 2" key="1">
    <citation type="journal article" date="2013" name="Genome Announc.">
        <title>Complete genome sequence of Myxococcus stipitatus strain DSM 14675, a fruiting myxobacterium.</title>
        <authorList>
            <person name="Huntley S."/>
            <person name="Kneip S."/>
            <person name="Treuner-Lange A."/>
            <person name="Sogaard-Andersen L."/>
        </authorList>
    </citation>
    <scope>NUCLEOTIDE SEQUENCE [LARGE SCALE GENOMIC DNA]</scope>
    <source>
        <strain evidence="2">DSM 14675 / JCM 12634 / Mx s8</strain>
    </source>
</reference>
<dbReference type="KEGG" id="msd:MYSTI_01556"/>
<dbReference type="OrthoDB" id="5485969at2"/>
<dbReference type="HOGENOM" id="CLU_564783_0_0_7"/>
<gene>
    <name evidence="1" type="ordered locus">MYSTI_01556</name>
</gene>
<evidence type="ECO:0000313" key="1">
    <source>
        <dbReference type="EMBL" id="AGC42891.1"/>
    </source>
</evidence>
<dbReference type="Proteomes" id="UP000011131">
    <property type="component" value="Chromosome"/>
</dbReference>
<dbReference type="PATRIC" id="fig|1278073.3.peg.1600"/>
<evidence type="ECO:0008006" key="3">
    <source>
        <dbReference type="Google" id="ProtNLM"/>
    </source>
</evidence>
<organism evidence="1 2">
    <name type="scientific">Myxococcus stipitatus (strain DSM 14675 / JCM 12634 / Mx s8)</name>
    <dbReference type="NCBI Taxonomy" id="1278073"/>
    <lineage>
        <taxon>Bacteria</taxon>
        <taxon>Pseudomonadati</taxon>
        <taxon>Myxococcota</taxon>
        <taxon>Myxococcia</taxon>
        <taxon>Myxococcales</taxon>
        <taxon>Cystobacterineae</taxon>
        <taxon>Myxococcaceae</taxon>
        <taxon>Myxococcus</taxon>
    </lineage>
</organism>
<accession>L7U281</accession>
<protein>
    <recommendedName>
        <fullName evidence="3">Dickkopf N-terminal cysteine-rich domain-containing protein</fullName>
    </recommendedName>
</protein>
<proteinExistence type="predicted"/>
<dbReference type="EMBL" id="CP004025">
    <property type="protein sequence ID" value="AGC42891.1"/>
    <property type="molecule type" value="Genomic_DNA"/>
</dbReference>
<evidence type="ECO:0000313" key="2">
    <source>
        <dbReference type="Proteomes" id="UP000011131"/>
    </source>
</evidence>
<keyword evidence="2" id="KW-1185">Reference proteome</keyword>
<dbReference type="AlphaFoldDB" id="L7U281"/>
<sequence>MHRGSRTDSRRGTPPRPEHFTTSWLFGALLSLVLFMPTSASAYCIWNSSSEYVSVVRLPYSLLSSEYKDSIAPGDYACCNWDKGGCAEKEDQTGTSKFALYYDTDLDVIEAASAEDLEDALNDMANLIASLKGNPDSKVADNVIVGTLYFLFTGQTPSTTPLYMEDSQKFVDDFSSYLSLPLVGDVTTYTQTYNGGVLEAYEFGGLGCWAGPCQGQNINIDGSMGAKGSDGSCSANQVTKAGCCASGYMTADGWTCQQGDQLCGDNVCTTSQTCFQGECVDPSQICGGTSVCTTSQTCFQGGCVDPSQICGGTSLCTASQTCFQGACIDPTQMCVNVVCPTGQTCEEGVCVSSGSTQCGYQECFYPNRCIMGNCRPSSYQGKDSTESSTDPHRDYFLKKLSIPGSRDGIETLSRTPFRVELRRHARRLAFLARIEAVAADAQDAAATKHARELAARETQRHEKWMTVYMSGGHEALYSKEWTP</sequence>
<name>L7U281_MYXSD</name>